<dbReference type="Proteomes" id="UP000624244">
    <property type="component" value="Unassembled WGS sequence"/>
</dbReference>
<protein>
    <recommendedName>
        <fullName evidence="3">Carrier domain-containing protein</fullName>
    </recommendedName>
</protein>
<name>A0A8H6DQL2_COCSA</name>
<organism evidence="1 2">
    <name type="scientific">Cochliobolus sativus</name>
    <name type="common">Common root rot and spot blotch fungus</name>
    <name type="synonym">Bipolaris sorokiniana</name>
    <dbReference type="NCBI Taxonomy" id="45130"/>
    <lineage>
        <taxon>Eukaryota</taxon>
        <taxon>Fungi</taxon>
        <taxon>Dikarya</taxon>
        <taxon>Ascomycota</taxon>
        <taxon>Pezizomycotina</taxon>
        <taxon>Dothideomycetes</taxon>
        <taxon>Pleosporomycetidae</taxon>
        <taxon>Pleosporales</taxon>
        <taxon>Pleosporineae</taxon>
        <taxon>Pleosporaceae</taxon>
        <taxon>Bipolaris</taxon>
    </lineage>
</organism>
<evidence type="ECO:0008006" key="3">
    <source>
        <dbReference type="Google" id="ProtNLM"/>
    </source>
</evidence>
<dbReference type="InterPro" id="IPR036736">
    <property type="entry name" value="ACP-like_sf"/>
</dbReference>
<comment type="caution">
    <text evidence="1">The sequence shown here is derived from an EMBL/GenBank/DDBJ whole genome shotgun (WGS) entry which is preliminary data.</text>
</comment>
<dbReference type="AlphaFoldDB" id="A0A8H6DQL2"/>
<accession>A0A8H6DQL2</accession>
<reference evidence="1" key="1">
    <citation type="submission" date="2019-11" db="EMBL/GenBank/DDBJ databases">
        <title>Bipolaris sorokiniana Genome sequencing.</title>
        <authorList>
            <person name="Wang H."/>
        </authorList>
    </citation>
    <scope>NUCLEOTIDE SEQUENCE</scope>
</reference>
<dbReference type="EMBL" id="WNKQ01000028">
    <property type="protein sequence ID" value="KAF5844158.1"/>
    <property type="molecule type" value="Genomic_DNA"/>
</dbReference>
<gene>
    <name evidence="1" type="ORF">GGP41_008915</name>
</gene>
<evidence type="ECO:0000313" key="1">
    <source>
        <dbReference type="EMBL" id="KAF5844158.1"/>
    </source>
</evidence>
<sequence>MTSIEEIRRIRGDVLGIDSYKIGLDENSIDCMGFTVKDLQLLGEIASHNVGVNLETFINTGTIQNLWNALHTQTGNVHSTNGHVYNGNKEWNV</sequence>
<proteinExistence type="predicted"/>
<dbReference type="SUPFAM" id="SSF47336">
    <property type="entry name" value="ACP-like"/>
    <property type="match status" value="1"/>
</dbReference>
<evidence type="ECO:0000313" key="2">
    <source>
        <dbReference type="Proteomes" id="UP000624244"/>
    </source>
</evidence>